<evidence type="ECO:0000256" key="1">
    <source>
        <dbReference type="SAM" id="Coils"/>
    </source>
</evidence>
<dbReference type="Proteomes" id="UP000054558">
    <property type="component" value="Unassembled WGS sequence"/>
</dbReference>
<dbReference type="EMBL" id="DF236981">
    <property type="protein sequence ID" value="GAQ79536.1"/>
    <property type="molecule type" value="Genomic_DNA"/>
</dbReference>
<feature type="compositionally biased region" description="Basic and acidic residues" evidence="2">
    <location>
        <begin position="143"/>
        <end position="154"/>
    </location>
</feature>
<evidence type="ECO:0000313" key="4">
    <source>
        <dbReference type="Proteomes" id="UP000054558"/>
    </source>
</evidence>
<dbReference type="InterPro" id="IPR038777">
    <property type="entry name" value="At4g18490-like"/>
</dbReference>
<proteinExistence type="predicted"/>
<keyword evidence="1" id="KW-0175">Coiled coil</keyword>
<evidence type="ECO:0000256" key="2">
    <source>
        <dbReference type="SAM" id="MobiDB-lite"/>
    </source>
</evidence>
<accession>A0A1Y1HSJ6</accession>
<feature type="region of interest" description="Disordered" evidence="2">
    <location>
        <begin position="125"/>
        <end position="290"/>
    </location>
</feature>
<reference evidence="3 4" key="1">
    <citation type="journal article" date="2014" name="Nat. Commun.">
        <title>Klebsormidium flaccidum genome reveals primary factors for plant terrestrial adaptation.</title>
        <authorList>
            <person name="Hori K."/>
            <person name="Maruyama F."/>
            <person name="Fujisawa T."/>
            <person name="Togashi T."/>
            <person name="Yamamoto N."/>
            <person name="Seo M."/>
            <person name="Sato S."/>
            <person name="Yamada T."/>
            <person name="Mori H."/>
            <person name="Tajima N."/>
            <person name="Moriyama T."/>
            <person name="Ikeuchi M."/>
            <person name="Watanabe M."/>
            <person name="Wada H."/>
            <person name="Kobayashi K."/>
            <person name="Saito M."/>
            <person name="Masuda T."/>
            <person name="Sasaki-Sekimoto Y."/>
            <person name="Mashiguchi K."/>
            <person name="Awai K."/>
            <person name="Shimojima M."/>
            <person name="Masuda S."/>
            <person name="Iwai M."/>
            <person name="Nobusawa T."/>
            <person name="Narise T."/>
            <person name="Kondo S."/>
            <person name="Saito H."/>
            <person name="Sato R."/>
            <person name="Murakawa M."/>
            <person name="Ihara Y."/>
            <person name="Oshima-Yamada Y."/>
            <person name="Ohtaka K."/>
            <person name="Satoh M."/>
            <person name="Sonobe K."/>
            <person name="Ishii M."/>
            <person name="Ohtani R."/>
            <person name="Kanamori-Sato M."/>
            <person name="Honoki R."/>
            <person name="Miyazaki D."/>
            <person name="Mochizuki H."/>
            <person name="Umetsu J."/>
            <person name="Higashi K."/>
            <person name="Shibata D."/>
            <person name="Kamiya Y."/>
            <person name="Sato N."/>
            <person name="Nakamura Y."/>
            <person name="Tabata S."/>
            <person name="Ida S."/>
            <person name="Kurokawa K."/>
            <person name="Ohta H."/>
        </authorList>
    </citation>
    <scope>NUCLEOTIDE SEQUENCE [LARGE SCALE GENOMIC DNA]</scope>
    <source>
        <strain evidence="3 4">NIES-2285</strain>
    </source>
</reference>
<dbReference type="AlphaFoldDB" id="A0A1Y1HSJ6"/>
<gene>
    <name evidence="3" type="ORF">KFL_000320340</name>
</gene>
<feature type="region of interest" description="Disordered" evidence="2">
    <location>
        <begin position="1"/>
        <end position="38"/>
    </location>
</feature>
<dbReference type="PANTHER" id="PTHR36380:SF1">
    <property type="entry name" value="OS01G0755100 PROTEIN"/>
    <property type="match status" value="1"/>
</dbReference>
<sequence>MDDLDLSFSPLKKEAPPSGSAASIEAGDGPRPGPEKKMFLDDELGDDFLFDLRRKSDMTFEPSPHKPGAIKKLDATKQADMLDFDLTDFGASIGKVKNTANFDWTADLEKGGGFDLFKAFEIPSSPEKFRPENSPHVQALQKGIEDLPVFRDPTEGSVTTENLEKESNRDQEQVQPLVALEVRNVDSELVKRGAASKQPPETGTLEGEHSKFEKEEDKDCRQRSEIDDVSTLRKETGVVDEKDADRGKASGPSNPSHEVPVVDGRIPNPGETKQSTARPPLSQQVKKESRRRILDLMSARLPPSFFHRRILVLDDFRSSQLLDMSSSLAKPSTPVEDHPANSPMKQSAPEAATPANDPQTADMDISPFDSIMTVAKRGAPESQELAEEIIKKGEIAKKADEYTKELDQMYASLKKKHEEAKDLLVKALINNNRMQMLNNPVTEDKISFALLFLPTLDFQSSMCP</sequence>
<keyword evidence="4" id="KW-1185">Reference proteome</keyword>
<dbReference type="PANTHER" id="PTHR36380">
    <property type="entry name" value="BNAA03G58330D PROTEIN"/>
    <property type="match status" value="1"/>
</dbReference>
<name>A0A1Y1HSJ6_KLENI</name>
<evidence type="ECO:0000313" key="3">
    <source>
        <dbReference type="EMBL" id="GAQ79536.1"/>
    </source>
</evidence>
<feature type="region of interest" description="Disordered" evidence="2">
    <location>
        <begin position="327"/>
        <end position="360"/>
    </location>
</feature>
<feature type="compositionally biased region" description="Polar residues" evidence="2">
    <location>
        <begin position="271"/>
        <end position="284"/>
    </location>
</feature>
<feature type="compositionally biased region" description="Basic and acidic residues" evidence="2">
    <location>
        <begin position="206"/>
        <end position="248"/>
    </location>
</feature>
<protein>
    <submittedName>
        <fullName evidence="3">Uncharacterized protein</fullName>
    </submittedName>
</protein>
<organism evidence="3 4">
    <name type="scientific">Klebsormidium nitens</name>
    <name type="common">Green alga</name>
    <name type="synonym">Ulothrix nitens</name>
    <dbReference type="NCBI Taxonomy" id="105231"/>
    <lineage>
        <taxon>Eukaryota</taxon>
        <taxon>Viridiplantae</taxon>
        <taxon>Streptophyta</taxon>
        <taxon>Klebsormidiophyceae</taxon>
        <taxon>Klebsormidiales</taxon>
        <taxon>Klebsormidiaceae</taxon>
        <taxon>Klebsormidium</taxon>
    </lineage>
</organism>
<feature type="coiled-coil region" evidence="1">
    <location>
        <begin position="399"/>
        <end position="430"/>
    </location>
</feature>
<feature type="compositionally biased region" description="Basic and acidic residues" evidence="2">
    <location>
        <begin position="162"/>
        <end position="172"/>
    </location>
</feature>
<dbReference type="OrthoDB" id="602706at2759"/>